<accession>A0A4Z2F7F8</accession>
<name>A0A4Z2F7F8_9TELE</name>
<organism evidence="1 2">
    <name type="scientific">Liparis tanakae</name>
    <name type="common">Tanaka's snailfish</name>
    <dbReference type="NCBI Taxonomy" id="230148"/>
    <lineage>
        <taxon>Eukaryota</taxon>
        <taxon>Metazoa</taxon>
        <taxon>Chordata</taxon>
        <taxon>Craniata</taxon>
        <taxon>Vertebrata</taxon>
        <taxon>Euteleostomi</taxon>
        <taxon>Actinopterygii</taxon>
        <taxon>Neopterygii</taxon>
        <taxon>Teleostei</taxon>
        <taxon>Neoteleostei</taxon>
        <taxon>Acanthomorphata</taxon>
        <taxon>Eupercaria</taxon>
        <taxon>Perciformes</taxon>
        <taxon>Cottioidei</taxon>
        <taxon>Cottales</taxon>
        <taxon>Liparidae</taxon>
        <taxon>Liparis</taxon>
    </lineage>
</organism>
<evidence type="ECO:0000313" key="2">
    <source>
        <dbReference type="Proteomes" id="UP000314294"/>
    </source>
</evidence>
<sequence>MSSTAAVIRSATRSRSCCTSAGPRSFSSRKISSAAAASCSSMAARRSRRPHRSQQALLVLLEGGQSGTDLQQRDSALLRAARHQPPVVLQAEAVQGLVTDLKTTRTLRSSTCCQGNNTKLTKTSRTVEGLVLRMSQTSNMPSIFTVKKTEGRTGLQQASVR</sequence>
<comment type="caution">
    <text evidence="1">The sequence shown here is derived from an EMBL/GenBank/DDBJ whole genome shotgun (WGS) entry which is preliminary data.</text>
</comment>
<keyword evidence="2" id="KW-1185">Reference proteome</keyword>
<dbReference type="AlphaFoldDB" id="A0A4Z2F7F8"/>
<dbReference type="EMBL" id="SRLO01001577">
    <property type="protein sequence ID" value="TNN36751.1"/>
    <property type="molecule type" value="Genomic_DNA"/>
</dbReference>
<dbReference type="Proteomes" id="UP000314294">
    <property type="component" value="Unassembled WGS sequence"/>
</dbReference>
<protein>
    <submittedName>
        <fullName evidence="1">Uncharacterized protein</fullName>
    </submittedName>
</protein>
<proteinExistence type="predicted"/>
<gene>
    <name evidence="1" type="ORF">EYF80_053088</name>
</gene>
<reference evidence="1 2" key="1">
    <citation type="submission" date="2019-03" db="EMBL/GenBank/DDBJ databases">
        <title>First draft genome of Liparis tanakae, snailfish: a comprehensive survey of snailfish specific genes.</title>
        <authorList>
            <person name="Kim W."/>
            <person name="Song I."/>
            <person name="Jeong J.-H."/>
            <person name="Kim D."/>
            <person name="Kim S."/>
            <person name="Ryu S."/>
            <person name="Song J.Y."/>
            <person name="Lee S.K."/>
        </authorList>
    </citation>
    <scope>NUCLEOTIDE SEQUENCE [LARGE SCALE GENOMIC DNA]</scope>
    <source>
        <tissue evidence="1">Muscle</tissue>
    </source>
</reference>
<evidence type="ECO:0000313" key="1">
    <source>
        <dbReference type="EMBL" id="TNN36751.1"/>
    </source>
</evidence>